<reference evidence="1" key="1">
    <citation type="submission" date="2010-07" db="EMBL/GenBank/DDBJ databases">
        <title>Cloning, sequencing and expression in Escherichia coli of Pseudomonas sp. 2-CPA-26 gene encoding putative R-2-chloropropionic acid specific dehalogenase.</title>
        <authorList>
            <person name="Yang L.R."/>
            <person name="Lin C.J."/>
            <person name="Wu J.P."/>
        </authorList>
    </citation>
    <scope>NUCLEOTIDE SEQUENCE</scope>
    <source>
        <strain evidence="1">2-CPA-26</strain>
    </source>
</reference>
<keyword evidence="1" id="KW-0378">Hydrolase</keyword>
<dbReference type="InterPro" id="IPR029032">
    <property type="entry name" value="AhpD-like"/>
</dbReference>
<organism evidence="1">
    <name type="scientific">Pseudomonas sp. 2-CPA-26</name>
    <dbReference type="NCBI Taxonomy" id="765442"/>
    <lineage>
        <taxon>Bacteria</taxon>
        <taxon>Pseudomonadati</taxon>
        <taxon>Pseudomonadota</taxon>
        <taxon>Gammaproteobacteria</taxon>
        <taxon>Pseudomonadales</taxon>
        <taxon>Pseudomonadaceae</taxon>
        <taxon>Pseudomonas</taxon>
    </lineage>
</organism>
<name>E0AEW4_9PSED</name>
<dbReference type="Pfam" id="PF10778">
    <property type="entry name" value="DehI"/>
    <property type="match status" value="1"/>
</dbReference>
<protein>
    <submittedName>
        <fullName evidence="1">Putative R-2-chloropropionic acid specific dehalogenase</fullName>
        <ecNumber evidence="1">3.8.1.9</ecNumber>
    </submittedName>
</protein>
<sequence length="301" mass="34028">MNLPDNSIHLQLPRPVCEAIIRPVPEHRADQELSEIYRDLKATFGVPWVGVITQAVAHYRPFFVEAWRRFAPSAKTHFFERASDDIRIRSWELIAQSFVIEGQTGRLQEMGYSVREIDQIRAVLDIFDYGNPKYLIFATAIKEGLLSGRTYGGVAGDARCSFPRAPICQIEPIPAMIEEHHAGETLSQVYADIKQTLQLPFINSDYKAMARWPSYLDLAWDALKPCIDTPAYLADRSEINAQALATLDALPIAYRMSRADALLAGLSEIQLDELIQVISLFQWLLSGLVLNITHFKQQALK</sequence>
<accession>E0AEW4</accession>
<dbReference type="AlphaFoldDB" id="E0AEW4"/>
<dbReference type="InterPro" id="IPR019714">
    <property type="entry name" value="2-haloacid_dehalogenase_DehI"/>
</dbReference>
<dbReference type="EMBL" id="HM770743">
    <property type="protein sequence ID" value="ADL27927.1"/>
    <property type="molecule type" value="Genomic_DNA"/>
</dbReference>
<evidence type="ECO:0000313" key="1">
    <source>
        <dbReference type="EMBL" id="ADL27927.1"/>
    </source>
</evidence>
<dbReference type="Gene3D" id="1.20.1290.10">
    <property type="entry name" value="AhpD-like"/>
    <property type="match status" value="1"/>
</dbReference>
<dbReference type="GO" id="GO:0033975">
    <property type="term" value="F:(R)-2-haloacid dehalogenase activity"/>
    <property type="evidence" value="ECO:0007669"/>
    <property type="project" value="UniProtKB-EC"/>
</dbReference>
<gene>
    <name evidence="1" type="primary">dehI-R</name>
</gene>
<dbReference type="EC" id="3.8.1.9" evidence="1"/>
<proteinExistence type="predicted"/>